<feature type="compositionally biased region" description="Pro residues" evidence="1">
    <location>
        <begin position="670"/>
        <end position="682"/>
    </location>
</feature>
<feature type="compositionally biased region" description="Basic and acidic residues" evidence="1">
    <location>
        <begin position="889"/>
        <end position="906"/>
    </location>
</feature>
<dbReference type="InterPro" id="IPR013783">
    <property type="entry name" value="Ig-like_fold"/>
</dbReference>
<feature type="compositionally biased region" description="Basic and acidic residues" evidence="1">
    <location>
        <begin position="515"/>
        <end position="526"/>
    </location>
</feature>
<feature type="compositionally biased region" description="Pro residues" evidence="1">
    <location>
        <begin position="1000"/>
        <end position="1010"/>
    </location>
</feature>
<proteinExistence type="predicted"/>
<name>A0A0F7SHW8_PHARH</name>
<feature type="region of interest" description="Disordered" evidence="1">
    <location>
        <begin position="668"/>
        <end position="950"/>
    </location>
</feature>
<evidence type="ECO:0000256" key="2">
    <source>
        <dbReference type="SAM" id="Phobius"/>
    </source>
</evidence>
<feature type="region of interest" description="Disordered" evidence="1">
    <location>
        <begin position="515"/>
        <end position="589"/>
    </location>
</feature>
<dbReference type="SMART" id="SM00736">
    <property type="entry name" value="CADG"/>
    <property type="match status" value="3"/>
</dbReference>
<feature type="compositionally biased region" description="Polar residues" evidence="1">
    <location>
        <begin position="915"/>
        <end position="931"/>
    </location>
</feature>
<dbReference type="EMBL" id="LN483167">
    <property type="protein sequence ID" value="CDZ96864.1"/>
    <property type="molecule type" value="Genomic_DNA"/>
</dbReference>
<evidence type="ECO:0000313" key="5">
    <source>
        <dbReference type="EMBL" id="CDZ96864.1"/>
    </source>
</evidence>
<keyword evidence="3" id="KW-0732">Signal</keyword>
<feature type="compositionally biased region" description="Polar residues" evidence="1">
    <location>
        <begin position="780"/>
        <end position="793"/>
    </location>
</feature>
<feature type="domain" description="Dystroglycan-type cadherin-like" evidence="4">
    <location>
        <begin position="31"/>
        <end position="131"/>
    </location>
</feature>
<feature type="chain" id="PRO_5002521892" evidence="3">
    <location>
        <begin position="23"/>
        <end position="1043"/>
    </location>
</feature>
<organism evidence="5">
    <name type="scientific">Phaffia rhodozyma</name>
    <name type="common">Yeast</name>
    <name type="synonym">Xanthophyllomyces dendrorhous</name>
    <dbReference type="NCBI Taxonomy" id="264483"/>
    <lineage>
        <taxon>Eukaryota</taxon>
        <taxon>Fungi</taxon>
        <taxon>Dikarya</taxon>
        <taxon>Basidiomycota</taxon>
        <taxon>Agaricomycotina</taxon>
        <taxon>Tremellomycetes</taxon>
        <taxon>Cystofilobasidiales</taxon>
        <taxon>Mrakiaceae</taxon>
        <taxon>Phaffia</taxon>
    </lineage>
</organism>
<dbReference type="GO" id="GO:0016020">
    <property type="term" value="C:membrane"/>
    <property type="evidence" value="ECO:0007669"/>
    <property type="project" value="InterPro"/>
</dbReference>
<feature type="compositionally biased region" description="Low complexity" evidence="1">
    <location>
        <begin position="861"/>
        <end position="882"/>
    </location>
</feature>
<dbReference type="Pfam" id="PF05345">
    <property type="entry name" value="He_PIG"/>
    <property type="match status" value="2"/>
</dbReference>
<dbReference type="AlphaFoldDB" id="A0A0F7SHW8"/>
<sequence>MFILSWLIAVASVVSMARSVVAQDTSSGAPVLVYPIQTQKPPIAHVNHAFNFTLLPGTFTSSLSASTRDLNYTTYNLPSWLQFDPLDLVFYGEPSSTDSIGSLNITLSASEGTLSTNSTFNLTTIASPPPYLARSMASQLVNNTQSVSSATMLASTTGVLIHPAYSFSLGFVRSSVVSTQNKMIYYSAMTSASTTLPAWLTFDNTTATFNGVAPLAQGVWNIVLVGSEQEGFGDVKDTLTIEIGTHALDLIDNLQTALGLADTPLSHQVEIDGLRLDDNTIDRKDVVASVDLVGYEDWLSFDGTNQTLSGTPPSGYINGTLLPINLPITLTSISTNASYLSVLPLDIHPFPFSSFVLANTTAVANSSFTYSVPPHLTNQSSFDSKVTTLSAQVSPVEAQHWLSFDKSSGSLVGVPPGSADYDLIEVIFTATDSSTGLAGQASLGLMLIGTNVVPSTTTTNSGSPTSTVLGDPSTGGLSTGAKAAIGGAIGGAVALILLCLLGFCCIRRRARKKVEASKDALDTERKTRSKAAAAAAAAGTGGTNAEGEMTNVDLGPDPFAVSNNRKSTSSPIPTLPLGSTRSRVTPTPNGLHTVALGEDGARRLDVMNGLFASTGETEDPKAMIAKDSSGLVSSFLTRTLSGRSVIYSDEAFDHQGNLVHSDSIVIVPEPLGPVEPGSPPDPTDSDSTTFDDGVDSESRASWESSESFRWTSGDVGSRDPLPADSLGPPRPITEQGRDLTSSTFADAAEEEAAAVAASGPSASSSTNSLSNAVGPAGFIRSSNNFGSNTSIASPLSRFGDASYPHGFNIVQEDEEPELETGPLERPTFPRDDSRFASSEGDESWQASSGSGGPAVADDFQPRPSFSGSSSEESPTRTSISTRPRPRWVPSREHLPTVSHQRDRSFQAEHVGGSNSGHQTGPSTSSQYSQARSHLEPESTVEGEDGNASFADAEELVDNYGQDGFSGEDGINGRGVSIYGSGNFGELGYPASSAIYFAEPPTEPYSPPHRPTFPDSDPDIAKGSIRAIPMLGQPLRTPDYEREL</sequence>
<keyword evidence="2" id="KW-0472">Membrane</keyword>
<feature type="compositionally biased region" description="Polar residues" evidence="1">
    <location>
        <begin position="561"/>
        <end position="589"/>
    </location>
</feature>
<feature type="domain" description="Dystroglycan-type cadherin-like" evidence="4">
    <location>
        <begin position="156"/>
        <end position="250"/>
    </location>
</feature>
<reference evidence="5" key="1">
    <citation type="submission" date="2014-08" db="EMBL/GenBank/DDBJ databases">
        <authorList>
            <person name="Sharma Rahul"/>
            <person name="Thines Marco"/>
        </authorList>
    </citation>
    <scope>NUCLEOTIDE SEQUENCE</scope>
</reference>
<keyword evidence="2" id="KW-0812">Transmembrane</keyword>
<feature type="domain" description="Dystroglycan-type cadherin-like" evidence="4">
    <location>
        <begin position="356"/>
        <end position="454"/>
    </location>
</feature>
<feature type="compositionally biased region" description="Low complexity" evidence="1">
    <location>
        <begin position="753"/>
        <end position="770"/>
    </location>
</feature>
<evidence type="ECO:0000259" key="4">
    <source>
        <dbReference type="SMART" id="SM00736"/>
    </source>
</evidence>
<feature type="signal peptide" evidence="3">
    <location>
        <begin position="1"/>
        <end position="22"/>
    </location>
</feature>
<evidence type="ECO:0000256" key="1">
    <source>
        <dbReference type="SAM" id="MobiDB-lite"/>
    </source>
</evidence>
<dbReference type="InterPro" id="IPR006644">
    <property type="entry name" value="Cadg"/>
</dbReference>
<protein>
    <submittedName>
        <fullName evidence="5">Putative Ig</fullName>
    </submittedName>
</protein>
<feature type="transmembrane region" description="Helical" evidence="2">
    <location>
        <begin position="483"/>
        <end position="506"/>
    </location>
</feature>
<dbReference type="GO" id="GO:0005509">
    <property type="term" value="F:calcium ion binding"/>
    <property type="evidence" value="ECO:0007669"/>
    <property type="project" value="InterPro"/>
</dbReference>
<feature type="region of interest" description="Disordered" evidence="1">
    <location>
        <begin position="998"/>
        <end position="1021"/>
    </location>
</feature>
<keyword evidence="2" id="KW-1133">Transmembrane helix</keyword>
<dbReference type="Gene3D" id="2.60.40.10">
    <property type="entry name" value="Immunoglobulins"/>
    <property type="match status" value="3"/>
</dbReference>
<evidence type="ECO:0000256" key="3">
    <source>
        <dbReference type="SAM" id="SignalP"/>
    </source>
</evidence>
<dbReference type="InterPro" id="IPR015919">
    <property type="entry name" value="Cadherin-like_sf"/>
</dbReference>
<accession>A0A0F7SHW8</accession>
<dbReference type="SUPFAM" id="SSF49313">
    <property type="entry name" value="Cadherin-like"/>
    <property type="match status" value="3"/>
</dbReference>